<keyword evidence="6" id="KW-0690">Ribosome biogenesis</keyword>
<comment type="similarity">
    <text evidence="2 6">Belongs to the universal ribosomal protein uL10 family.</text>
</comment>
<evidence type="ECO:0000256" key="6">
    <source>
        <dbReference type="RuleBase" id="RU364039"/>
    </source>
</evidence>
<dbReference type="InterPro" id="IPR033867">
    <property type="entry name" value="Mrt4"/>
</dbReference>
<dbReference type="GO" id="GO:0000956">
    <property type="term" value="P:nuclear-transcribed mRNA catabolic process"/>
    <property type="evidence" value="ECO:0007669"/>
    <property type="project" value="TreeGrafter"/>
</dbReference>
<reference evidence="9" key="1">
    <citation type="submission" date="2021-10" db="EMBL/GenBank/DDBJ databases">
        <title>De novo Genome Assembly of Clathrus columnatus (Basidiomycota, Fungi) Using Illumina and Nanopore Sequence Data.</title>
        <authorList>
            <person name="Ogiso-Tanaka E."/>
            <person name="Itagaki H."/>
            <person name="Hosoya T."/>
            <person name="Hosaka K."/>
        </authorList>
    </citation>
    <scope>NUCLEOTIDE SEQUENCE</scope>
    <source>
        <strain evidence="9">MO-923</strain>
    </source>
</reference>
<dbReference type="InterPro" id="IPR040637">
    <property type="entry name" value="Ribosomal_uL10-like_insert"/>
</dbReference>
<comment type="subcellular location">
    <subcellularLocation>
        <location evidence="6">Cytoplasm</location>
    </subcellularLocation>
    <subcellularLocation>
        <location evidence="6">Nucleus</location>
        <location evidence="6">Nucleolus</location>
    </subcellularLocation>
</comment>
<evidence type="ECO:0000313" key="10">
    <source>
        <dbReference type="Proteomes" id="UP001050691"/>
    </source>
</evidence>
<dbReference type="GO" id="GO:0003723">
    <property type="term" value="F:RNA binding"/>
    <property type="evidence" value="ECO:0007669"/>
    <property type="project" value="TreeGrafter"/>
</dbReference>
<dbReference type="Pfam" id="PF00466">
    <property type="entry name" value="Ribosomal_L10"/>
    <property type="match status" value="1"/>
</dbReference>
<evidence type="ECO:0000256" key="2">
    <source>
        <dbReference type="ARBA" id="ARBA00008889"/>
    </source>
</evidence>
<feature type="compositionally biased region" description="Basic and acidic residues" evidence="7">
    <location>
        <begin position="16"/>
        <end position="26"/>
    </location>
</feature>
<dbReference type="AlphaFoldDB" id="A0AAV5ASK8"/>
<keyword evidence="4 6" id="KW-0963">Cytoplasm</keyword>
<protein>
    <recommendedName>
        <fullName evidence="6">Ribosome assembly factor mrt4</fullName>
    </recommendedName>
</protein>
<feature type="compositionally biased region" description="Acidic residues" evidence="7">
    <location>
        <begin position="238"/>
        <end position="261"/>
    </location>
</feature>
<organism evidence="9 10">
    <name type="scientific">Clathrus columnatus</name>
    <dbReference type="NCBI Taxonomy" id="1419009"/>
    <lineage>
        <taxon>Eukaryota</taxon>
        <taxon>Fungi</taxon>
        <taxon>Dikarya</taxon>
        <taxon>Basidiomycota</taxon>
        <taxon>Agaricomycotina</taxon>
        <taxon>Agaricomycetes</taxon>
        <taxon>Phallomycetidae</taxon>
        <taxon>Phallales</taxon>
        <taxon>Clathraceae</taxon>
        <taxon>Clathrus</taxon>
    </lineage>
</organism>
<dbReference type="InterPro" id="IPR043164">
    <property type="entry name" value="Ribosomal_uL10-like_insert_sf"/>
</dbReference>
<evidence type="ECO:0000313" key="9">
    <source>
        <dbReference type="EMBL" id="GJJ15729.1"/>
    </source>
</evidence>
<name>A0AAV5ASK8_9AGAM</name>
<feature type="compositionally biased region" description="Basic and acidic residues" evidence="7">
    <location>
        <begin position="228"/>
        <end position="237"/>
    </location>
</feature>
<dbReference type="GO" id="GO:0005730">
    <property type="term" value="C:nucleolus"/>
    <property type="evidence" value="ECO:0007669"/>
    <property type="project" value="UniProtKB-SubCell"/>
</dbReference>
<dbReference type="EMBL" id="BPWL01000011">
    <property type="protein sequence ID" value="GJJ15729.1"/>
    <property type="molecule type" value="Genomic_DNA"/>
</dbReference>
<accession>A0AAV5ASK8</accession>
<dbReference type="InterPro" id="IPR051742">
    <property type="entry name" value="Ribosome_Assembly_uL10"/>
</dbReference>
<evidence type="ECO:0000256" key="7">
    <source>
        <dbReference type="SAM" id="MobiDB-lite"/>
    </source>
</evidence>
<comment type="caution">
    <text evidence="9">The sequence shown here is derived from an EMBL/GenBank/DDBJ whole genome shotgun (WGS) entry which is preliminary data.</text>
</comment>
<dbReference type="InterPro" id="IPR043141">
    <property type="entry name" value="Ribosomal_uL10-like_sf"/>
</dbReference>
<dbReference type="PANTHER" id="PTHR45841:SF1">
    <property type="entry name" value="MRNA TURNOVER PROTEIN 4 HOMOLOG"/>
    <property type="match status" value="1"/>
</dbReference>
<evidence type="ECO:0000256" key="4">
    <source>
        <dbReference type="ARBA" id="ARBA00022490"/>
    </source>
</evidence>
<dbReference type="GO" id="GO:0000027">
    <property type="term" value="P:ribosomal large subunit assembly"/>
    <property type="evidence" value="ECO:0007669"/>
    <property type="project" value="InterPro"/>
</dbReference>
<dbReference type="GO" id="GO:0006364">
    <property type="term" value="P:rRNA processing"/>
    <property type="evidence" value="ECO:0007669"/>
    <property type="project" value="TreeGrafter"/>
</dbReference>
<comment type="function">
    <text evidence="1 6">Component of the ribosome assembly machinery. Nuclear paralog of the ribosomal protein P0, it binds pre-60S subunits at an early stage of assembly in the nucleolus, and is replaced by P0 in cytoplasmic pre-60S subunits and mature 80S ribosomes.</text>
</comment>
<evidence type="ECO:0000259" key="8">
    <source>
        <dbReference type="Pfam" id="PF17777"/>
    </source>
</evidence>
<evidence type="ECO:0000256" key="1">
    <source>
        <dbReference type="ARBA" id="ARBA00004046"/>
    </source>
</evidence>
<dbReference type="PANTHER" id="PTHR45841">
    <property type="entry name" value="MRNA TURNOVER PROTEIN 4 MRTO4"/>
    <property type="match status" value="1"/>
</dbReference>
<feature type="region of interest" description="Disordered" evidence="7">
    <location>
        <begin position="228"/>
        <end position="261"/>
    </location>
</feature>
<sequence>MPKSKRAKVVSLTKTSKKDRSKKEDLVKQIQENADKWEHAYIFQIGQMRNAHLKTVRNLWKEDARIFFGKCAVMAKALGTSPETEHRLGLHNLAKRLKGQTGLFFTSYEPEKTLEWFDDFKAPDFARTGDIAVKDVVLPIGPIQKFTDPPEVFPHNMDPQLRSLGLKTSLVKGVPTLTSEHVVCKKDQKLTSEQAQLLKLLLVQMVTFKVTLYARWDSKTGQIVELKPDSEMIKDAPDENMTEDGGDKDEIGEAEDEEMGD</sequence>
<dbReference type="Gene3D" id="3.30.70.1730">
    <property type="match status" value="1"/>
</dbReference>
<dbReference type="SUPFAM" id="SSF160369">
    <property type="entry name" value="Ribosomal protein L10-like"/>
    <property type="match status" value="1"/>
</dbReference>
<dbReference type="GO" id="GO:0030687">
    <property type="term" value="C:preribosome, large subunit precursor"/>
    <property type="evidence" value="ECO:0007669"/>
    <property type="project" value="TreeGrafter"/>
</dbReference>
<proteinExistence type="inferred from homology"/>
<feature type="domain" description="Large ribosomal subunit protein uL10-like insertion" evidence="8">
    <location>
        <begin position="126"/>
        <end position="202"/>
    </location>
</feature>
<keyword evidence="10" id="KW-1185">Reference proteome</keyword>
<dbReference type="Pfam" id="PF17777">
    <property type="entry name" value="RL10P_insert"/>
    <property type="match status" value="1"/>
</dbReference>
<gene>
    <name evidence="9" type="ORF">Clacol_010007</name>
</gene>
<dbReference type="Gene3D" id="3.90.105.20">
    <property type="match status" value="1"/>
</dbReference>
<dbReference type="InterPro" id="IPR001790">
    <property type="entry name" value="Ribosomal_uL10"/>
</dbReference>
<comment type="subunit">
    <text evidence="3 6">Associates with the pre-60S ribosomal particle.</text>
</comment>
<dbReference type="GO" id="GO:0005737">
    <property type="term" value="C:cytoplasm"/>
    <property type="evidence" value="ECO:0007669"/>
    <property type="project" value="UniProtKB-SubCell"/>
</dbReference>
<dbReference type="FunFam" id="3.30.70.1730:FF:000005">
    <property type="entry name" value="Ribosome assembly factor mrt4"/>
    <property type="match status" value="1"/>
</dbReference>
<dbReference type="FunFam" id="3.90.105.20:FF:000003">
    <property type="entry name" value="Ribosome assembly factor mrt4"/>
    <property type="match status" value="1"/>
</dbReference>
<keyword evidence="5 6" id="KW-0539">Nucleus</keyword>
<feature type="region of interest" description="Disordered" evidence="7">
    <location>
        <begin position="1"/>
        <end position="26"/>
    </location>
</feature>
<dbReference type="CDD" id="cd05796">
    <property type="entry name" value="Ribosomal_P0_like"/>
    <property type="match status" value="1"/>
</dbReference>
<evidence type="ECO:0000256" key="5">
    <source>
        <dbReference type="ARBA" id="ARBA00023242"/>
    </source>
</evidence>
<dbReference type="Proteomes" id="UP001050691">
    <property type="component" value="Unassembled WGS sequence"/>
</dbReference>
<evidence type="ECO:0000256" key="3">
    <source>
        <dbReference type="ARBA" id="ARBA00011117"/>
    </source>
</evidence>